<keyword evidence="2" id="KW-0378">Hydrolase</keyword>
<evidence type="ECO:0000259" key="1">
    <source>
        <dbReference type="Pfam" id="PF05685"/>
    </source>
</evidence>
<keyword evidence="2" id="KW-0540">Nuclease</keyword>
<evidence type="ECO:0000313" key="4">
    <source>
        <dbReference type="Proteomes" id="UP000521676"/>
    </source>
</evidence>
<evidence type="ECO:0000313" key="2">
    <source>
        <dbReference type="EMBL" id="NWJ44755.1"/>
    </source>
</evidence>
<dbReference type="RefSeq" id="WP_341468532.1">
    <property type="nucleotide sequence ID" value="NZ_CP128399.1"/>
</dbReference>
<keyword evidence="2" id="KW-0255">Endonuclease</keyword>
<organism evidence="2 4">
    <name type="scientific">Candidatus Chlorohelix allophototropha</name>
    <dbReference type="NCBI Taxonomy" id="3003348"/>
    <lineage>
        <taxon>Bacteria</taxon>
        <taxon>Bacillati</taxon>
        <taxon>Chloroflexota</taxon>
        <taxon>Chloroflexia</taxon>
        <taxon>Candidatus Chloroheliales</taxon>
        <taxon>Candidatus Chloroheliaceae</taxon>
        <taxon>Candidatus Chlorohelix</taxon>
    </lineage>
</organism>
<dbReference type="Proteomes" id="UP000521676">
    <property type="component" value="Unassembled WGS sequence"/>
</dbReference>
<reference evidence="3" key="2">
    <citation type="journal article" date="2024" name="Nature">
        <title>Anoxygenic phototroph of the Chloroflexota uses a type I reaction centre.</title>
        <authorList>
            <person name="Tsuji J.M."/>
            <person name="Shaw N.A."/>
            <person name="Nagashima S."/>
            <person name="Venkiteswaran J.J."/>
            <person name="Schiff S.L."/>
            <person name="Watanabe T."/>
            <person name="Fukui M."/>
            <person name="Hanada S."/>
            <person name="Tank M."/>
            <person name="Neufeld J.D."/>
        </authorList>
    </citation>
    <scope>NUCLEOTIDE SEQUENCE</scope>
    <source>
        <strain evidence="3">L227-S17</strain>
    </source>
</reference>
<dbReference type="PANTHER" id="PTHR36558">
    <property type="entry name" value="GLR1098 PROTEIN"/>
    <property type="match status" value="1"/>
</dbReference>
<evidence type="ECO:0000313" key="3">
    <source>
        <dbReference type="EMBL" id="WJW66639.1"/>
    </source>
</evidence>
<reference evidence="2 4" key="1">
    <citation type="submission" date="2020-06" db="EMBL/GenBank/DDBJ databases">
        <title>Anoxygenic phototrophic Chloroflexota member uses a Type I reaction center.</title>
        <authorList>
            <person name="Tsuji J.M."/>
            <person name="Shaw N.A."/>
            <person name="Nagashima S."/>
            <person name="Venkiteswaran J."/>
            <person name="Schiff S.L."/>
            <person name="Hanada S."/>
            <person name="Tank M."/>
            <person name="Neufeld J.D."/>
        </authorList>
    </citation>
    <scope>NUCLEOTIDE SEQUENCE [LARGE SCALE GENOMIC DNA]</scope>
    <source>
        <strain evidence="2">L227-S17</strain>
    </source>
</reference>
<name>A0A8T7M2N9_9CHLR</name>
<feature type="domain" description="Putative restriction endonuclease" evidence="1">
    <location>
        <begin position="12"/>
        <end position="195"/>
    </location>
</feature>
<dbReference type="GO" id="GO:0004519">
    <property type="term" value="F:endonuclease activity"/>
    <property type="evidence" value="ECO:0007669"/>
    <property type="project" value="UniProtKB-KW"/>
</dbReference>
<dbReference type="InterPro" id="IPR008538">
    <property type="entry name" value="Uma2"/>
</dbReference>
<dbReference type="Pfam" id="PF05685">
    <property type="entry name" value="Uma2"/>
    <property type="match status" value="1"/>
</dbReference>
<protein>
    <submittedName>
        <fullName evidence="2">Uma2 family endonuclease</fullName>
    </submittedName>
</protein>
<dbReference type="InterPro" id="IPR011335">
    <property type="entry name" value="Restrct_endonuc-II-like"/>
</dbReference>
<accession>A0A8T7M2N9</accession>
<dbReference type="SUPFAM" id="SSF52980">
    <property type="entry name" value="Restriction endonuclease-like"/>
    <property type="match status" value="1"/>
</dbReference>
<evidence type="ECO:0000313" key="5">
    <source>
        <dbReference type="Proteomes" id="UP001431572"/>
    </source>
</evidence>
<dbReference type="Proteomes" id="UP001431572">
    <property type="component" value="Chromosome 1"/>
</dbReference>
<dbReference type="InterPro" id="IPR012296">
    <property type="entry name" value="Nuclease_put_TT1808"/>
</dbReference>
<dbReference type="Gene3D" id="3.90.1570.10">
    <property type="entry name" value="tt1808, chain A"/>
    <property type="match status" value="1"/>
</dbReference>
<dbReference type="EMBL" id="JACATZ010000001">
    <property type="protein sequence ID" value="NWJ44755.1"/>
    <property type="molecule type" value="Genomic_DNA"/>
</dbReference>
<dbReference type="EMBL" id="CP128399">
    <property type="protein sequence ID" value="WJW66639.1"/>
    <property type="molecule type" value="Genomic_DNA"/>
</dbReference>
<gene>
    <name evidence="2" type="ORF">HXX08_02650</name>
    <name evidence="3" type="ORF">OZ401_002450</name>
</gene>
<keyword evidence="5" id="KW-1185">Reference proteome</keyword>
<sequence length="206" mass="24066">MFQPNKPFYPVEEYLWKEQRANIKNEYFDGQIYSMAGGSPEHSQIQANIILELGTLLRGKDCRVLTSDLKIGVEDKAELKARSGRKKSRDFITYPDASVICGQLQFYRGDRFTVANPLILFEVLSPSTRNYDTSFKLEHYQRITSLKAYIMLDSERIWVQSCQRIGDENRWILEEPLEDLEDVLRLEALGLEIPLSQLYERVEFEE</sequence>
<proteinExistence type="predicted"/>
<dbReference type="PANTHER" id="PTHR36558:SF1">
    <property type="entry name" value="RESTRICTION ENDONUCLEASE DOMAIN-CONTAINING PROTEIN-RELATED"/>
    <property type="match status" value="1"/>
</dbReference>
<dbReference type="AlphaFoldDB" id="A0A8T7M2N9"/>
<dbReference type="CDD" id="cd06260">
    <property type="entry name" value="DUF820-like"/>
    <property type="match status" value="1"/>
</dbReference>